<name>W6QN95_PENRF</name>
<accession>W6QN95</accession>
<proteinExistence type="predicted"/>
<evidence type="ECO:0008006" key="3">
    <source>
        <dbReference type="Google" id="ProtNLM"/>
    </source>
</evidence>
<dbReference type="AlphaFoldDB" id="W6QN95"/>
<dbReference type="EMBL" id="HG792020">
    <property type="protein sequence ID" value="CDM37431.1"/>
    <property type="molecule type" value="Genomic_DNA"/>
</dbReference>
<dbReference type="STRING" id="1365484.W6QN95"/>
<evidence type="ECO:0000313" key="1">
    <source>
        <dbReference type="EMBL" id="CDM37431.1"/>
    </source>
</evidence>
<evidence type="ECO:0000313" key="2">
    <source>
        <dbReference type="Proteomes" id="UP000030686"/>
    </source>
</evidence>
<gene>
    <name evidence="1" type="ORF">PROQFM164_S06g000393</name>
</gene>
<dbReference type="OMA" id="METYNEG"/>
<dbReference type="Proteomes" id="UP000030686">
    <property type="component" value="Unassembled WGS sequence"/>
</dbReference>
<dbReference type="OrthoDB" id="3800738at2759"/>
<dbReference type="SUPFAM" id="SSF81383">
    <property type="entry name" value="F-box domain"/>
    <property type="match status" value="1"/>
</dbReference>
<organism evidence="1 2">
    <name type="scientific">Penicillium roqueforti (strain FM164)</name>
    <dbReference type="NCBI Taxonomy" id="1365484"/>
    <lineage>
        <taxon>Eukaryota</taxon>
        <taxon>Fungi</taxon>
        <taxon>Dikarya</taxon>
        <taxon>Ascomycota</taxon>
        <taxon>Pezizomycotina</taxon>
        <taxon>Eurotiomycetes</taxon>
        <taxon>Eurotiomycetidae</taxon>
        <taxon>Eurotiales</taxon>
        <taxon>Aspergillaceae</taxon>
        <taxon>Penicillium</taxon>
    </lineage>
</organism>
<sequence>MHTQHPAQTRALAMPEIVISILHQMDMRTLIAAQRVCHTWADPIRTSRSLQKALFFIPASENSGTDTRVYNPMLAQAFKSAFPSKDLQNSSNAGARIEDIKLAEFDLAKSPAKMEIYLRPEASWRRMLTQQPPVFTVGRFRKGIGQMGLSWYQQKAARQDEGLRMGTLFELLVQLKCYEWHSGFIAICLGGAEPLNTPLNIEGPAQRLFTNEINNDWRVMTANFDLVLMTSSMSTCMDPDSDGSDYTKSIGEAVWEKICETYCKLGLTVTELKMEDYNEGSALWYAWVY</sequence>
<keyword evidence="2" id="KW-1185">Reference proteome</keyword>
<protein>
    <recommendedName>
        <fullName evidence="3">F-box domain, cyclin-like</fullName>
    </recommendedName>
</protein>
<dbReference type="InterPro" id="IPR036047">
    <property type="entry name" value="F-box-like_dom_sf"/>
</dbReference>
<reference evidence="1" key="1">
    <citation type="journal article" date="2014" name="Nat. Commun.">
        <title>Multiple recent horizontal transfers of a large genomic region in cheese making fungi.</title>
        <authorList>
            <person name="Cheeseman K."/>
            <person name="Ropars J."/>
            <person name="Renault P."/>
            <person name="Dupont J."/>
            <person name="Gouzy J."/>
            <person name="Branca A."/>
            <person name="Abraham A.L."/>
            <person name="Ceppi M."/>
            <person name="Conseiller E."/>
            <person name="Debuchy R."/>
            <person name="Malagnac F."/>
            <person name="Goarin A."/>
            <person name="Silar P."/>
            <person name="Lacoste S."/>
            <person name="Sallet E."/>
            <person name="Bensimon A."/>
            <person name="Giraud T."/>
            <person name="Brygoo Y."/>
        </authorList>
    </citation>
    <scope>NUCLEOTIDE SEQUENCE [LARGE SCALE GENOMIC DNA]</scope>
    <source>
        <strain evidence="1">FM164</strain>
    </source>
</reference>